<accession>A0A1G8WFV3</accession>
<reference evidence="3" key="1">
    <citation type="submission" date="2016-10" db="EMBL/GenBank/DDBJ databases">
        <authorList>
            <person name="Varghese N."/>
            <person name="Submissions S."/>
        </authorList>
    </citation>
    <scope>NUCLEOTIDE SEQUENCE [LARGE SCALE GENOMIC DNA]</scope>
    <source>
        <strain evidence="3">CGMCC 1.8911</strain>
    </source>
</reference>
<gene>
    <name evidence="2" type="ORF">SAMN05216187_102241</name>
</gene>
<feature type="coiled-coil region" evidence="1">
    <location>
        <begin position="281"/>
        <end position="336"/>
    </location>
</feature>
<sequence>MEIIEKYDYPKQFILREKDSKEIYKTLDGDQETNTIEKYQWHIVSTITEDIVNNEKYTLLQCEDERIGWININESIQIFRFEPEIYRFINEEFENNSINDNLGININFETQFTGKLLTVKSEIEYQDSRLLGIFIKDRFLGFHDAKYFDKLIECSFKIPREKLVGKKFYKSSKMQNLVSDEVLIEEPILVSLFHKSDIGKVKVNDKEYFWLSLENLEEITSQVNIKQDNKDSNQKHIDDLFYGVKNERRQSKEIVKRVLSLRHYLSSKNNKDTLEYDMWDNSELVKEILFFKKENKKLTKELNLENTRLEHQKDYNKRLEAQRNKYKDRMLLLEEKIKKQKK</sequence>
<evidence type="ECO:0008006" key="4">
    <source>
        <dbReference type="Google" id="ProtNLM"/>
    </source>
</evidence>
<evidence type="ECO:0000256" key="1">
    <source>
        <dbReference type="SAM" id="Coils"/>
    </source>
</evidence>
<dbReference type="Proteomes" id="UP000242700">
    <property type="component" value="Unassembled WGS sequence"/>
</dbReference>
<keyword evidence="1" id="KW-0175">Coiled coil</keyword>
<proteinExistence type="predicted"/>
<evidence type="ECO:0000313" key="2">
    <source>
        <dbReference type="EMBL" id="SDJ77229.1"/>
    </source>
</evidence>
<dbReference type="AlphaFoldDB" id="A0A1G8WFV3"/>
<dbReference type="STRING" id="586411.SAMN05216187_102241"/>
<protein>
    <recommendedName>
        <fullName evidence="4">GW domain-containing protein</fullName>
    </recommendedName>
</protein>
<name>A0A1G8WFV3_9STAP</name>
<organism evidence="2 3">
    <name type="scientific">Jeotgalicoccus aerolatus</name>
    <dbReference type="NCBI Taxonomy" id="709510"/>
    <lineage>
        <taxon>Bacteria</taxon>
        <taxon>Bacillati</taxon>
        <taxon>Bacillota</taxon>
        <taxon>Bacilli</taxon>
        <taxon>Bacillales</taxon>
        <taxon>Staphylococcaceae</taxon>
        <taxon>Jeotgalicoccus</taxon>
    </lineage>
</organism>
<dbReference type="RefSeq" id="WP_092595489.1">
    <property type="nucleotide sequence ID" value="NZ_FNFI01000002.1"/>
</dbReference>
<dbReference type="OrthoDB" id="2386545at2"/>
<evidence type="ECO:0000313" key="3">
    <source>
        <dbReference type="Proteomes" id="UP000242700"/>
    </source>
</evidence>
<dbReference type="EMBL" id="FNFI01000002">
    <property type="protein sequence ID" value="SDJ77229.1"/>
    <property type="molecule type" value="Genomic_DNA"/>
</dbReference>